<dbReference type="GO" id="GO:0140602">
    <property type="term" value="C:nucleolar peripheral inclusion body"/>
    <property type="evidence" value="ECO:0007669"/>
    <property type="project" value="EnsemblFungi"/>
</dbReference>
<accession>B6K794</accession>
<evidence type="ECO:0000259" key="5">
    <source>
        <dbReference type="PROSITE" id="PS50102"/>
    </source>
</evidence>
<evidence type="ECO:0000256" key="1">
    <source>
        <dbReference type="ARBA" id="ARBA00022884"/>
    </source>
</evidence>
<keyword evidence="8" id="KW-1185">Reference proteome</keyword>
<dbReference type="PANTHER" id="PTHR23236:SF12">
    <property type="entry name" value="EUKARYOTIC INITIATION FACTOR 4B-RELATED"/>
    <property type="match status" value="1"/>
</dbReference>
<dbReference type="AlphaFoldDB" id="B6K794"/>
<reference evidence="6 8" key="1">
    <citation type="journal article" date="2011" name="Science">
        <title>Comparative functional genomics of the fission yeasts.</title>
        <authorList>
            <person name="Rhind N."/>
            <person name="Chen Z."/>
            <person name="Yassour M."/>
            <person name="Thompson D.A."/>
            <person name="Haas B.J."/>
            <person name="Habib N."/>
            <person name="Wapinski I."/>
            <person name="Roy S."/>
            <person name="Lin M.F."/>
            <person name="Heiman D.I."/>
            <person name="Young S.K."/>
            <person name="Furuya K."/>
            <person name="Guo Y."/>
            <person name="Pidoux A."/>
            <person name="Chen H.M."/>
            <person name="Robbertse B."/>
            <person name="Goldberg J.M."/>
            <person name="Aoki K."/>
            <person name="Bayne E.H."/>
            <person name="Berlin A.M."/>
            <person name="Desjardins C.A."/>
            <person name="Dobbs E."/>
            <person name="Dukaj L."/>
            <person name="Fan L."/>
            <person name="FitzGerald M.G."/>
            <person name="French C."/>
            <person name="Gujja S."/>
            <person name="Hansen K."/>
            <person name="Keifenheim D."/>
            <person name="Levin J.Z."/>
            <person name="Mosher R.A."/>
            <person name="Mueller C.A."/>
            <person name="Pfiffner J."/>
            <person name="Priest M."/>
            <person name="Russ C."/>
            <person name="Smialowska A."/>
            <person name="Swoboda P."/>
            <person name="Sykes S.M."/>
            <person name="Vaughn M."/>
            <person name="Vengrova S."/>
            <person name="Yoder R."/>
            <person name="Zeng Q."/>
            <person name="Allshire R."/>
            <person name="Baulcombe D."/>
            <person name="Birren B.W."/>
            <person name="Brown W."/>
            <person name="Ekwall K."/>
            <person name="Kellis M."/>
            <person name="Leatherwood J."/>
            <person name="Levin H."/>
            <person name="Margalit H."/>
            <person name="Martienssen R."/>
            <person name="Nieduszynski C.A."/>
            <person name="Spatafora J.W."/>
            <person name="Friedman N."/>
            <person name="Dalgaard J.Z."/>
            <person name="Baumann P."/>
            <person name="Niki H."/>
            <person name="Regev A."/>
            <person name="Nusbaum C."/>
        </authorList>
    </citation>
    <scope>NUCLEOTIDE SEQUENCE [LARGE SCALE GENOMIC DNA]</scope>
    <source>
        <strain evidence="8">yFS275 / FY16936</strain>
    </source>
</reference>
<dbReference type="GO" id="GO:0033620">
    <property type="term" value="C:Mei2 nuclear dot complex"/>
    <property type="evidence" value="ECO:0007669"/>
    <property type="project" value="EnsemblFungi"/>
</dbReference>
<dbReference type="STRING" id="402676.B6K794"/>
<dbReference type="GO" id="GO:0000785">
    <property type="term" value="C:chromatin"/>
    <property type="evidence" value="ECO:0007669"/>
    <property type="project" value="EnsemblFungi"/>
</dbReference>
<dbReference type="Gene3D" id="3.30.70.330">
    <property type="match status" value="1"/>
</dbReference>
<sequence>MSDDQSTDVVDVQDQELQAMKARVAEMEAEAEKLREMQEQLDKESEALRNDKEALDAQSVYVGNVDYSVTPEELQAHFAECGPINRVTILCDKFTGHPKGFAYIEFAEPSVVPNALLRNGSMLHDRPLKVTPKRMNIPGMSRGRGRGRGRGMRGRGRGAFRGGYRGRGRGYTPY</sequence>
<dbReference type="GO" id="GO:0071920">
    <property type="term" value="C:cleavage body"/>
    <property type="evidence" value="ECO:0007669"/>
    <property type="project" value="EnsemblFungi"/>
</dbReference>
<dbReference type="InterPro" id="IPR000504">
    <property type="entry name" value="RRM_dom"/>
</dbReference>
<organism evidence="6 8">
    <name type="scientific">Schizosaccharomyces japonicus (strain yFS275 / FY16936)</name>
    <name type="common">Fission yeast</name>
    <dbReference type="NCBI Taxonomy" id="402676"/>
    <lineage>
        <taxon>Eukaryota</taxon>
        <taxon>Fungi</taxon>
        <taxon>Dikarya</taxon>
        <taxon>Ascomycota</taxon>
        <taxon>Taphrinomycotina</taxon>
        <taxon>Schizosaccharomycetes</taxon>
        <taxon>Schizosaccharomycetales</taxon>
        <taxon>Schizosaccharomycetaceae</taxon>
        <taxon>Schizosaccharomyces</taxon>
    </lineage>
</organism>
<dbReference type="PROSITE" id="PS50102">
    <property type="entry name" value="RRM"/>
    <property type="match status" value="1"/>
</dbReference>
<dbReference type="VEuPathDB" id="FungiDB:SJAG_04601"/>
<dbReference type="OMA" id="YRGRATY"/>
<dbReference type="GO" id="GO:0140517">
    <property type="term" value="F:protein-RNA adaptor activity"/>
    <property type="evidence" value="ECO:0007669"/>
    <property type="project" value="EnsemblFungi"/>
</dbReference>
<keyword evidence="1 2" id="KW-0694">RNA-binding</keyword>
<feature type="coiled-coil region" evidence="3">
    <location>
        <begin position="10"/>
        <end position="58"/>
    </location>
</feature>
<evidence type="ECO:0000256" key="4">
    <source>
        <dbReference type="SAM" id="MobiDB-lite"/>
    </source>
</evidence>
<dbReference type="JaponicusDB" id="SJAG_04601">
    <property type="gene designation" value="pab2"/>
</dbReference>
<evidence type="ECO:0000313" key="6">
    <source>
        <dbReference type="EMBL" id="EEB09398.1"/>
    </source>
</evidence>
<dbReference type="GeneID" id="7049757"/>
<feature type="compositionally biased region" description="Basic residues" evidence="4">
    <location>
        <begin position="143"/>
        <end position="168"/>
    </location>
</feature>
<evidence type="ECO:0000256" key="3">
    <source>
        <dbReference type="SAM" id="Coils"/>
    </source>
</evidence>
<dbReference type="CDD" id="cd12306">
    <property type="entry name" value="RRM_II_PABPs"/>
    <property type="match status" value="1"/>
</dbReference>
<dbReference type="GO" id="GO:0005730">
    <property type="term" value="C:nucleolus"/>
    <property type="evidence" value="ECO:0007669"/>
    <property type="project" value="EnsemblFungi"/>
</dbReference>
<dbReference type="HOGENOM" id="CLU_012062_23_3_1"/>
<dbReference type="GO" id="GO:0008143">
    <property type="term" value="F:poly(A) binding"/>
    <property type="evidence" value="ECO:0000318"/>
    <property type="project" value="GO_Central"/>
</dbReference>
<gene>
    <name evidence="7" type="primary">pab2</name>
    <name evidence="6" type="ORF">SJAG_04601</name>
</gene>
<dbReference type="GO" id="GO:0005737">
    <property type="term" value="C:cytoplasm"/>
    <property type="evidence" value="ECO:0000318"/>
    <property type="project" value="GO_Central"/>
</dbReference>
<evidence type="ECO:0000313" key="7">
    <source>
        <dbReference type="JaponicusDB" id="SJAG_04601"/>
    </source>
</evidence>
<dbReference type="Pfam" id="PF00076">
    <property type="entry name" value="RRM_1"/>
    <property type="match status" value="1"/>
</dbReference>
<name>B6K794_SCHJY</name>
<dbReference type="Proteomes" id="UP000001744">
    <property type="component" value="Unassembled WGS sequence"/>
</dbReference>
<keyword evidence="3" id="KW-0175">Coiled coil</keyword>
<dbReference type="SMART" id="SM00360">
    <property type="entry name" value="RRM"/>
    <property type="match status" value="1"/>
</dbReference>
<evidence type="ECO:0000256" key="2">
    <source>
        <dbReference type="PROSITE-ProRule" id="PRU00176"/>
    </source>
</evidence>
<dbReference type="EMBL" id="KE651168">
    <property type="protein sequence ID" value="EEB09398.1"/>
    <property type="molecule type" value="Genomic_DNA"/>
</dbReference>
<feature type="domain" description="RRM" evidence="5">
    <location>
        <begin position="58"/>
        <end position="135"/>
    </location>
</feature>
<dbReference type="GO" id="GO:0106222">
    <property type="term" value="F:lncRNA binding"/>
    <property type="evidence" value="ECO:0007669"/>
    <property type="project" value="EnsemblFungi"/>
</dbReference>
<evidence type="ECO:0000313" key="8">
    <source>
        <dbReference type="Proteomes" id="UP000001744"/>
    </source>
</evidence>
<dbReference type="RefSeq" id="XP_002175691.1">
    <property type="nucleotide sequence ID" value="XM_002175655.2"/>
</dbReference>
<dbReference type="eggNOG" id="KOG4209">
    <property type="taxonomic scope" value="Eukaryota"/>
</dbReference>
<feature type="region of interest" description="Disordered" evidence="4">
    <location>
        <begin position="131"/>
        <end position="174"/>
    </location>
</feature>
<dbReference type="SUPFAM" id="SSF54928">
    <property type="entry name" value="RNA-binding domain, RBD"/>
    <property type="match status" value="1"/>
</dbReference>
<dbReference type="OrthoDB" id="4726at2759"/>
<dbReference type="PANTHER" id="PTHR23236">
    <property type="entry name" value="EUKARYOTIC TRANSLATION INITIATION FACTOR 4B/4H"/>
    <property type="match status" value="1"/>
</dbReference>
<dbReference type="InterPro" id="IPR035979">
    <property type="entry name" value="RBD_domain_sf"/>
</dbReference>
<dbReference type="GO" id="GO:0033621">
    <property type="term" value="P:nuclear mRNA surveillance of meiosis-specific transcripts"/>
    <property type="evidence" value="ECO:0007669"/>
    <property type="project" value="EnsemblFungi"/>
</dbReference>
<dbReference type="GO" id="GO:1990251">
    <property type="term" value="C:nuclear exosome focus"/>
    <property type="evidence" value="ECO:0007669"/>
    <property type="project" value="EnsemblFungi"/>
</dbReference>
<dbReference type="InterPro" id="IPR012677">
    <property type="entry name" value="Nucleotide-bd_a/b_plait_sf"/>
</dbReference>
<protein>
    <submittedName>
        <fullName evidence="6">Poly(A) binding protein Pab2</fullName>
    </submittedName>
</protein>
<proteinExistence type="predicted"/>